<accession>A0A3B1DWP6</accession>
<proteinExistence type="predicted"/>
<organism evidence="2">
    <name type="scientific">hydrothermal vent metagenome</name>
    <dbReference type="NCBI Taxonomy" id="652676"/>
    <lineage>
        <taxon>unclassified sequences</taxon>
        <taxon>metagenomes</taxon>
        <taxon>ecological metagenomes</taxon>
    </lineage>
</organism>
<gene>
    <name evidence="2" type="ORF">MNBD_PLANCTO03-787</name>
</gene>
<dbReference type="EMBL" id="UOGK01000071">
    <property type="protein sequence ID" value="VAX36605.1"/>
    <property type="molecule type" value="Genomic_DNA"/>
</dbReference>
<keyword evidence="1" id="KW-0812">Transmembrane</keyword>
<keyword evidence="1" id="KW-0472">Membrane</keyword>
<feature type="transmembrane region" description="Helical" evidence="1">
    <location>
        <begin position="7"/>
        <end position="27"/>
    </location>
</feature>
<protein>
    <submittedName>
        <fullName evidence="2">Uncharacterized protein</fullName>
    </submittedName>
</protein>
<evidence type="ECO:0000256" key="1">
    <source>
        <dbReference type="SAM" id="Phobius"/>
    </source>
</evidence>
<reference evidence="2" key="1">
    <citation type="submission" date="2018-06" db="EMBL/GenBank/DDBJ databases">
        <authorList>
            <person name="Zhirakovskaya E."/>
        </authorList>
    </citation>
    <scope>NUCLEOTIDE SEQUENCE</scope>
</reference>
<evidence type="ECO:0000313" key="2">
    <source>
        <dbReference type="EMBL" id="VAX36605.1"/>
    </source>
</evidence>
<keyword evidence="1" id="KW-1133">Transmembrane helix</keyword>
<sequence>MELTGDQLFWLIAIGIGCVGISVWAFIEHLDVRIKARTKLRQTEAREETRRELAAYVAEGSISPDDAAKLMSSGAEGIEGIKMGIKDFFAKGAGGCQGGEV</sequence>
<dbReference type="AlphaFoldDB" id="A0A3B1DWP6"/>
<name>A0A3B1DWP6_9ZZZZ</name>